<keyword evidence="3" id="KW-0804">Transcription</keyword>
<dbReference type="Gene3D" id="1.10.357.10">
    <property type="entry name" value="Tetracycline Repressor, domain 2"/>
    <property type="match status" value="1"/>
</dbReference>
<dbReference type="InterPro" id="IPR001647">
    <property type="entry name" value="HTH_TetR"/>
</dbReference>
<dbReference type="InterPro" id="IPR036271">
    <property type="entry name" value="Tet_transcr_reg_TetR-rel_C_sf"/>
</dbReference>
<reference evidence="7 8" key="1">
    <citation type="submission" date="2018-03" db="EMBL/GenBank/DDBJ databases">
        <title>Genomic Encyclopedia of Archaeal and Bacterial Type Strains, Phase II (KMG-II): from individual species to whole genera.</title>
        <authorList>
            <person name="Goeker M."/>
        </authorList>
    </citation>
    <scope>NUCLEOTIDE SEQUENCE [LARGE SCALE GENOMIC DNA]</scope>
    <source>
        <strain evidence="7 8">DSM 45416</strain>
    </source>
</reference>
<comment type="caution">
    <text evidence="7">The sequence shown here is derived from an EMBL/GenBank/DDBJ whole genome shotgun (WGS) entry which is preliminary data.</text>
</comment>
<evidence type="ECO:0000313" key="7">
    <source>
        <dbReference type="EMBL" id="PRY51773.1"/>
    </source>
</evidence>
<dbReference type="OrthoDB" id="9796019at2"/>
<dbReference type="InterPro" id="IPR009057">
    <property type="entry name" value="Homeodomain-like_sf"/>
</dbReference>
<dbReference type="AlphaFoldDB" id="A0A2T0U1J3"/>
<keyword evidence="2 4" id="KW-0238">DNA-binding</keyword>
<feature type="region of interest" description="Disordered" evidence="5">
    <location>
        <begin position="1"/>
        <end position="32"/>
    </location>
</feature>
<organism evidence="7 8">
    <name type="scientific">Geodermatophilus tzadiensis</name>
    <dbReference type="NCBI Taxonomy" id="1137988"/>
    <lineage>
        <taxon>Bacteria</taxon>
        <taxon>Bacillati</taxon>
        <taxon>Actinomycetota</taxon>
        <taxon>Actinomycetes</taxon>
        <taxon>Geodermatophilales</taxon>
        <taxon>Geodermatophilaceae</taxon>
        <taxon>Geodermatophilus</taxon>
    </lineage>
</organism>
<dbReference type="Proteomes" id="UP000239210">
    <property type="component" value="Unassembled WGS sequence"/>
</dbReference>
<proteinExistence type="predicted"/>
<keyword evidence="8" id="KW-1185">Reference proteome</keyword>
<dbReference type="GO" id="GO:0003700">
    <property type="term" value="F:DNA-binding transcription factor activity"/>
    <property type="evidence" value="ECO:0007669"/>
    <property type="project" value="TreeGrafter"/>
</dbReference>
<dbReference type="GO" id="GO:0000976">
    <property type="term" value="F:transcription cis-regulatory region binding"/>
    <property type="evidence" value="ECO:0007669"/>
    <property type="project" value="TreeGrafter"/>
</dbReference>
<sequence length="216" mass="23217">MSDRIPTPGVGAGRGVGLGSPPRGRGRPRDTTLDDRILEQVVVLLGSHGYAGLTLDELAARSGVAKTTILRRWASKAAVAAAGVERLALQSVDVPDSGTLRGDLCALLHGAVETFVRGRGQFVPRLLREAGHHPEIADLLYTVVHTRRQAYRRALALAIARGELAPTVDQDLLIDLLIGPTWTRLLITRDPITREYVDANVDAVLTAFGVTPARTR</sequence>
<feature type="DNA-binding region" description="H-T-H motif" evidence="4">
    <location>
        <begin position="54"/>
        <end position="73"/>
    </location>
</feature>
<dbReference type="InterPro" id="IPR011075">
    <property type="entry name" value="TetR_C"/>
</dbReference>
<evidence type="ECO:0000256" key="1">
    <source>
        <dbReference type="ARBA" id="ARBA00023015"/>
    </source>
</evidence>
<protein>
    <submittedName>
        <fullName evidence="7">TetR family transcriptional regulator</fullName>
    </submittedName>
</protein>
<evidence type="ECO:0000313" key="8">
    <source>
        <dbReference type="Proteomes" id="UP000239210"/>
    </source>
</evidence>
<dbReference type="SUPFAM" id="SSF46689">
    <property type="entry name" value="Homeodomain-like"/>
    <property type="match status" value="1"/>
</dbReference>
<feature type="domain" description="HTH tetR-type" evidence="6">
    <location>
        <begin position="31"/>
        <end position="91"/>
    </location>
</feature>
<evidence type="ECO:0000256" key="3">
    <source>
        <dbReference type="ARBA" id="ARBA00023163"/>
    </source>
</evidence>
<evidence type="ECO:0000256" key="2">
    <source>
        <dbReference type="ARBA" id="ARBA00023125"/>
    </source>
</evidence>
<dbReference type="PANTHER" id="PTHR30055">
    <property type="entry name" value="HTH-TYPE TRANSCRIPTIONAL REGULATOR RUTR"/>
    <property type="match status" value="1"/>
</dbReference>
<keyword evidence="1" id="KW-0805">Transcription regulation</keyword>
<dbReference type="Gene3D" id="1.10.10.60">
    <property type="entry name" value="Homeodomain-like"/>
    <property type="match status" value="1"/>
</dbReference>
<accession>A0A2T0U1J3</accession>
<dbReference type="Pfam" id="PF00440">
    <property type="entry name" value="TetR_N"/>
    <property type="match status" value="1"/>
</dbReference>
<evidence type="ECO:0000256" key="4">
    <source>
        <dbReference type="PROSITE-ProRule" id="PRU00335"/>
    </source>
</evidence>
<dbReference type="PANTHER" id="PTHR30055:SF148">
    <property type="entry name" value="TETR-FAMILY TRANSCRIPTIONAL REGULATOR"/>
    <property type="match status" value="1"/>
</dbReference>
<dbReference type="InterPro" id="IPR050109">
    <property type="entry name" value="HTH-type_TetR-like_transc_reg"/>
</dbReference>
<dbReference type="PROSITE" id="PS50977">
    <property type="entry name" value="HTH_TETR_2"/>
    <property type="match status" value="1"/>
</dbReference>
<name>A0A2T0U1J3_9ACTN</name>
<evidence type="ECO:0000259" key="6">
    <source>
        <dbReference type="PROSITE" id="PS50977"/>
    </source>
</evidence>
<gene>
    <name evidence="7" type="ORF">LY71_101144</name>
</gene>
<dbReference type="Pfam" id="PF16859">
    <property type="entry name" value="TetR_C_11"/>
    <property type="match status" value="1"/>
</dbReference>
<evidence type="ECO:0000256" key="5">
    <source>
        <dbReference type="SAM" id="MobiDB-lite"/>
    </source>
</evidence>
<dbReference type="EMBL" id="PVTG01000001">
    <property type="protein sequence ID" value="PRY51773.1"/>
    <property type="molecule type" value="Genomic_DNA"/>
</dbReference>
<dbReference type="SUPFAM" id="SSF48498">
    <property type="entry name" value="Tetracyclin repressor-like, C-terminal domain"/>
    <property type="match status" value="1"/>
</dbReference>
<dbReference type="RefSeq" id="WP_106275080.1">
    <property type="nucleotide sequence ID" value="NZ_PVTG01000001.1"/>
</dbReference>